<organism evidence="3 4">
    <name type="scientific">Etheostoma spectabile</name>
    <name type="common">orangethroat darter</name>
    <dbReference type="NCBI Taxonomy" id="54343"/>
    <lineage>
        <taxon>Eukaryota</taxon>
        <taxon>Metazoa</taxon>
        <taxon>Chordata</taxon>
        <taxon>Craniata</taxon>
        <taxon>Vertebrata</taxon>
        <taxon>Euteleostomi</taxon>
        <taxon>Actinopterygii</taxon>
        <taxon>Neopterygii</taxon>
        <taxon>Teleostei</taxon>
        <taxon>Neoteleostei</taxon>
        <taxon>Acanthomorphata</taxon>
        <taxon>Eupercaria</taxon>
        <taxon>Perciformes</taxon>
        <taxon>Percoidei</taxon>
        <taxon>Percidae</taxon>
        <taxon>Etheostomatinae</taxon>
        <taxon>Etheostoma</taxon>
    </lineage>
</organism>
<dbReference type="AlphaFoldDB" id="A0A5J5DDQ4"/>
<dbReference type="InterPro" id="IPR011583">
    <property type="entry name" value="Chitinase_II/V-like_cat"/>
</dbReference>
<sequence>MFIKVTLFVSDIVAFSHSTNMSKLILTAASSFKLVCYYTEWSQYRTGNGMFTVSDIDSNLCTHLIYAFSVINDANELVPSIDTHIYKPFNGLKDRNADLKTLLAVGGWTFGTQKFTTMVSTASNRNTFIQSFITLLRNEGFDGLHLDWEFPAQRGSPQQDKQGFTLLCKELQDDLHGTWDGVTGHHSPLYQSSQDTESQTYLNTDYAMQYWRDQGVPAEKLILGFAAYGRTFTLSTTSSKVGAPISGAGYAGSYTLEEGSWSYYEVCLNLKGNTVYWIEEQKVPYGTTGNQWVGFDNNSINAKTNYIKENNFGGVHVWSLDLDDFNGKFCDQGKYPLISHLHSLLVSGKPKDYEVYTL</sequence>
<dbReference type="Pfam" id="PF00704">
    <property type="entry name" value="Glyco_hydro_18"/>
    <property type="match status" value="2"/>
</dbReference>
<comment type="caution">
    <text evidence="3">The sequence shown here is derived from an EMBL/GenBank/DDBJ whole genome shotgun (WGS) entry which is preliminary data.</text>
</comment>
<proteinExistence type="predicted"/>
<keyword evidence="4" id="KW-1185">Reference proteome</keyword>
<keyword evidence="1" id="KW-1015">Disulfide bond</keyword>
<dbReference type="InterPro" id="IPR029070">
    <property type="entry name" value="Chitinase_insertion_sf"/>
</dbReference>
<dbReference type="InterPro" id="IPR001223">
    <property type="entry name" value="Glyco_hydro18_cat"/>
</dbReference>
<dbReference type="PROSITE" id="PS51910">
    <property type="entry name" value="GH18_2"/>
    <property type="match status" value="1"/>
</dbReference>
<feature type="non-terminal residue" evidence="3">
    <location>
        <position position="358"/>
    </location>
</feature>
<evidence type="ECO:0000256" key="1">
    <source>
        <dbReference type="ARBA" id="ARBA00023157"/>
    </source>
</evidence>
<protein>
    <recommendedName>
        <fullName evidence="2">GH18 domain-containing protein</fullName>
    </recommendedName>
</protein>
<dbReference type="GO" id="GO:0008061">
    <property type="term" value="F:chitin binding"/>
    <property type="evidence" value="ECO:0007669"/>
    <property type="project" value="InterPro"/>
</dbReference>
<dbReference type="SMART" id="SM00636">
    <property type="entry name" value="Glyco_18"/>
    <property type="match status" value="1"/>
</dbReference>
<dbReference type="GO" id="GO:0005975">
    <property type="term" value="P:carbohydrate metabolic process"/>
    <property type="evidence" value="ECO:0007669"/>
    <property type="project" value="InterPro"/>
</dbReference>
<dbReference type="PANTHER" id="PTHR11177">
    <property type="entry name" value="CHITINASE"/>
    <property type="match status" value="1"/>
</dbReference>
<dbReference type="SUPFAM" id="SSF54556">
    <property type="entry name" value="Chitinase insertion domain"/>
    <property type="match status" value="1"/>
</dbReference>
<gene>
    <name evidence="3" type="ORF">FQN60_001714</name>
</gene>
<evidence type="ECO:0000313" key="3">
    <source>
        <dbReference type="EMBL" id="KAA8590771.1"/>
    </source>
</evidence>
<dbReference type="InterPro" id="IPR050314">
    <property type="entry name" value="Glycosyl_Hydrlase_18"/>
</dbReference>
<accession>A0A5J5DDQ4</accession>
<dbReference type="Gene3D" id="3.20.20.80">
    <property type="entry name" value="Glycosidases"/>
    <property type="match status" value="2"/>
</dbReference>
<dbReference type="Proteomes" id="UP000327493">
    <property type="component" value="Chromosome 7"/>
</dbReference>
<dbReference type="Gene3D" id="3.10.50.10">
    <property type="match status" value="1"/>
</dbReference>
<name>A0A5J5DDQ4_9PERO</name>
<feature type="domain" description="GH18" evidence="2">
    <location>
        <begin position="32"/>
        <end position="348"/>
    </location>
</feature>
<dbReference type="PANTHER" id="PTHR11177:SF379">
    <property type="entry name" value="CHITINASE"/>
    <property type="match status" value="1"/>
</dbReference>
<evidence type="ECO:0000259" key="2">
    <source>
        <dbReference type="PROSITE" id="PS51910"/>
    </source>
</evidence>
<dbReference type="GO" id="GO:0005576">
    <property type="term" value="C:extracellular region"/>
    <property type="evidence" value="ECO:0007669"/>
    <property type="project" value="TreeGrafter"/>
</dbReference>
<dbReference type="SUPFAM" id="SSF51445">
    <property type="entry name" value="(Trans)glycosidases"/>
    <property type="match status" value="1"/>
</dbReference>
<evidence type="ECO:0000313" key="4">
    <source>
        <dbReference type="Proteomes" id="UP000327493"/>
    </source>
</evidence>
<dbReference type="FunFam" id="3.10.50.10:FF:000001">
    <property type="entry name" value="Chitinase 3-like 1"/>
    <property type="match status" value="1"/>
</dbReference>
<dbReference type="InterPro" id="IPR017853">
    <property type="entry name" value="GH"/>
</dbReference>
<dbReference type="EMBL" id="VOFY01000007">
    <property type="protein sequence ID" value="KAA8590771.1"/>
    <property type="molecule type" value="Genomic_DNA"/>
</dbReference>
<reference evidence="3 4" key="1">
    <citation type="submission" date="2019-08" db="EMBL/GenBank/DDBJ databases">
        <title>A chromosome-level genome assembly, high-density linkage maps, and genome scans reveal the genomic architecture of hybrid incompatibilities underlying speciation via character displacement in darters (Percidae: Etheostominae).</title>
        <authorList>
            <person name="Moran R.L."/>
            <person name="Catchen J.M."/>
            <person name="Fuller R.C."/>
        </authorList>
    </citation>
    <scope>NUCLEOTIDE SEQUENCE [LARGE SCALE GENOMIC DNA]</scope>
    <source>
        <strain evidence="3">EspeVRDwgs_2016</strain>
        <tissue evidence="3">Muscle</tissue>
    </source>
</reference>